<dbReference type="PANTHER" id="PTHR47338">
    <property type="entry name" value="ZN(II)2CYS6 TRANSCRIPTION FACTOR (EUROFUNG)-RELATED"/>
    <property type="match status" value="1"/>
</dbReference>
<evidence type="ECO:0000256" key="5">
    <source>
        <dbReference type="ARBA" id="ARBA00022723"/>
    </source>
</evidence>
<dbReference type="GO" id="GO:0006351">
    <property type="term" value="P:DNA-templated transcription"/>
    <property type="evidence" value="ECO:0007669"/>
    <property type="project" value="InterPro"/>
</dbReference>
<evidence type="ECO:0000259" key="14">
    <source>
        <dbReference type="SMART" id="SM00906"/>
    </source>
</evidence>
<feature type="transmembrane region" description="Helical" evidence="13">
    <location>
        <begin position="566"/>
        <end position="586"/>
    </location>
</feature>
<dbReference type="InterPro" id="IPR043476">
    <property type="entry name" value="Yro2-like_7TM"/>
</dbReference>
<feature type="region of interest" description="Disordered" evidence="12">
    <location>
        <begin position="697"/>
        <end position="720"/>
    </location>
</feature>
<feature type="transmembrane region" description="Helical" evidence="13">
    <location>
        <begin position="658"/>
        <end position="681"/>
    </location>
</feature>
<name>A0A1V6PSF1_9EURO</name>
<keyword evidence="10" id="KW-0804">Transcription</keyword>
<feature type="transmembrane region" description="Helical" evidence="13">
    <location>
        <begin position="626"/>
        <end position="646"/>
    </location>
</feature>
<feature type="compositionally biased region" description="Basic and acidic residues" evidence="12">
    <location>
        <begin position="697"/>
        <end position="710"/>
    </location>
</feature>
<feature type="transmembrane region" description="Helical" evidence="13">
    <location>
        <begin position="494"/>
        <end position="512"/>
    </location>
</feature>
<dbReference type="GO" id="GO:0005634">
    <property type="term" value="C:nucleus"/>
    <property type="evidence" value="ECO:0007669"/>
    <property type="project" value="UniProtKB-SubCell"/>
</dbReference>
<evidence type="ECO:0000313" key="16">
    <source>
        <dbReference type="Proteomes" id="UP000191672"/>
    </source>
</evidence>
<dbReference type="GO" id="GO:0016020">
    <property type="term" value="C:membrane"/>
    <property type="evidence" value="ECO:0007669"/>
    <property type="project" value="UniProtKB-SubCell"/>
</dbReference>
<evidence type="ECO:0000313" key="15">
    <source>
        <dbReference type="EMBL" id="OQD79642.1"/>
    </source>
</evidence>
<comment type="caution">
    <text evidence="15">The sequence shown here is derived from an EMBL/GenBank/DDBJ whole genome shotgun (WGS) entry which is preliminary data.</text>
</comment>
<sequence>MLESRLPDQQLQRDLQGSRDSRNLITPISLGPLVDSMAHVTGEWPQENTDISQSGRTASFDGITADLAFSSFEWSFPPASTVTSTQFPPTDFLHDELDQLYLDRVHQSIPIIHQRRYLSWSKSNSKAPSQKCLQNAMWTLASLLSAPFRDMVEPLYQRTKQALESISIEGKNDNVNTELAQAWVLVVILESMRTHHRQAWMSAGRAFRLVQAMRYHEIDRPTDKGGPSAPQNGDFIQVEERRRVFWMAYFLDHVISMRDDWPITLNEHVICTRLPALDADFQSGNHELGPFLSEAMTQPTLKVGSSFNECLILATICGRTLLQIQQYQISKAYGDTLLDSTEQRRWLDNLLTTRLQALSQYYPSPTKAYDPLLLFAIILGQVTVIYFCKATMEPMPASISPLQGDTEFSNYQNRALEASETVIHLATTLCEVPVAKIHPLMPIPLFSCAEFLYDNMHASESFQLRIQELFYIFRRLKNIGLLVLSFAAKESERVFHYLFTCALMVGAMTYYAQASNLGWTAVEQVNNVGTGVIRQIFYAKYINWVVAFPSLALAMGLISGVSWTTIVCNIAISWIWVISYLVAAFTPSSYKWGFFAFGTFSWLILAMSTINESREAAALLEIQGDYLVLSGWLNLLWLLYPIAFGLTDGGNQIGVTGAFIFFGILDILSVPLLSFAVLFFARKWNYRKLSLAFSDARPSRDSESEIKEAPRVSSDVSATA</sequence>
<dbReference type="InterPro" id="IPR050815">
    <property type="entry name" value="TF_fung"/>
</dbReference>
<evidence type="ECO:0000256" key="3">
    <source>
        <dbReference type="ARBA" id="ARBA00008130"/>
    </source>
</evidence>
<evidence type="ECO:0000256" key="6">
    <source>
        <dbReference type="ARBA" id="ARBA00022989"/>
    </source>
</evidence>
<dbReference type="Proteomes" id="UP000191672">
    <property type="component" value="Unassembled WGS sequence"/>
</dbReference>
<dbReference type="InterPro" id="IPR007219">
    <property type="entry name" value="XnlR_reg_dom"/>
</dbReference>
<comment type="similarity">
    <text evidence="3">Belongs to the archaeal/bacterial/fungal opsin family.</text>
</comment>
<dbReference type="SUPFAM" id="SSF81321">
    <property type="entry name" value="Family A G protein-coupled receptor-like"/>
    <property type="match status" value="1"/>
</dbReference>
<dbReference type="STRING" id="416450.A0A1V6PSF1"/>
<protein>
    <recommendedName>
        <fullName evidence="14">Xylanolytic transcriptional activator regulatory domain-containing protein</fullName>
    </recommendedName>
</protein>
<dbReference type="PANTHER" id="PTHR47338:SF3">
    <property type="entry name" value="C6 FINGER DOMAIN TRANSCRIPTION FACTOR DBAA-RELATED"/>
    <property type="match status" value="1"/>
</dbReference>
<gene>
    <name evidence="15" type="ORF">PENANT_c046G00189</name>
</gene>
<dbReference type="SMART" id="SM00906">
    <property type="entry name" value="Fungal_trans"/>
    <property type="match status" value="1"/>
</dbReference>
<dbReference type="GO" id="GO:0008270">
    <property type="term" value="F:zinc ion binding"/>
    <property type="evidence" value="ECO:0007669"/>
    <property type="project" value="InterPro"/>
</dbReference>
<feature type="transmembrane region" description="Helical" evidence="13">
    <location>
        <begin position="592"/>
        <end position="610"/>
    </location>
</feature>
<reference evidence="16" key="1">
    <citation type="journal article" date="2017" name="Nat. Microbiol.">
        <title>Global analysis of biosynthetic gene clusters reveals vast potential of secondary metabolite production in Penicillium species.</title>
        <authorList>
            <person name="Nielsen J.C."/>
            <person name="Grijseels S."/>
            <person name="Prigent S."/>
            <person name="Ji B."/>
            <person name="Dainat J."/>
            <person name="Nielsen K.F."/>
            <person name="Frisvad J.C."/>
            <person name="Workman M."/>
            <person name="Nielsen J."/>
        </authorList>
    </citation>
    <scope>NUCLEOTIDE SEQUENCE [LARGE SCALE GENOMIC DNA]</scope>
    <source>
        <strain evidence="16">IBT 31811</strain>
    </source>
</reference>
<keyword evidence="11" id="KW-0539">Nucleus</keyword>
<dbReference type="InterPro" id="IPR001425">
    <property type="entry name" value="Arc/bac/fun_rhodopsins"/>
</dbReference>
<dbReference type="Gene3D" id="1.20.1070.10">
    <property type="entry name" value="Rhodopsin 7-helix transmembrane proteins"/>
    <property type="match status" value="1"/>
</dbReference>
<dbReference type="Pfam" id="PF04082">
    <property type="entry name" value="Fungal_trans"/>
    <property type="match status" value="1"/>
</dbReference>
<dbReference type="GO" id="GO:0003677">
    <property type="term" value="F:DNA binding"/>
    <property type="evidence" value="ECO:0007669"/>
    <property type="project" value="UniProtKB-KW"/>
</dbReference>
<dbReference type="CDD" id="cd15239">
    <property type="entry name" value="7tm_YRO2_fungal-like"/>
    <property type="match status" value="1"/>
</dbReference>
<evidence type="ECO:0000256" key="13">
    <source>
        <dbReference type="SAM" id="Phobius"/>
    </source>
</evidence>
<evidence type="ECO:0000256" key="4">
    <source>
        <dbReference type="ARBA" id="ARBA00022692"/>
    </source>
</evidence>
<dbReference type="AlphaFoldDB" id="A0A1V6PSF1"/>
<proteinExistence type="inferred from homology"/>
<evidence type="ECO:0000256" key="2">
    <source>
        <dbReference type="ARBA" id="ARBA00004141"/>
    </source>
</evidence>
<dbReference type="EMBL" id="MDYN01000046">
    <property type="protein sequence ID" value="OQD79642.1"/>
    <property type="molecule type" value="Genomic_DNA"/>
</dbReference>
<dbReference type="GO" id="GO:0000981">
    <property type="term" value="F:DNA-binding transcription factor activity, RNA polymerase II-specific"/>
    <property type="evidence" value="ECO:0007669"/>
    <property type="project" value="InterPro"/>
</dbReference>
<evidence type="ECO:0000256" key="8">
    <source>
        <dbReference type="ARBA" id="ARBA00023125"/>
    </source>
</evidence>
<comment type="subcellular location">
    <subcellularLocation>
        <location evidence="2">Membrane</location>
        <topology evidence="2">Multi-pass membrane protein</topology>
    </subcellularLocation>
    <subcellularLocation>
        <location evidence="1">Nucleus</location>
    </subcellularLocation>
</comment>
<evidence type="ECO:0000256" key="1">
    <source>
        <dbReference type="ARBA" id="ARBA00004123"/>
    </source>
</evidence>
<keyword evidence="4 13" id="KW-0812">Transmembrane</keyword>
<evidence type="ECO:0000256" key="10">
    <source>
        <dbReference type="ARBA" id="ARBA00023163"/>
    </source>
</evidence>
<keyword evidence="9 13" id="KW-0472">Membrane</keyword>
<keyword evidence="7" id="KW-0805">Transcription regulation</keyword>
<keyword evidence="6 13" id="KW-1133">Transmembrane helix</keyword>
<keyword evidence="16" id="KW-1185">Reference proteome</keyword>
<feature type="domain" description="Xylanolytic transcriptional activator regulatory" evidence="14">
    <location>
        <begin position="199"/>
        <end position="281"/>
    </location>
</feature>
<evidence type="ECO:0000256" key="9">
    <source>
        <dbReference type="ARBA" id="ARBA00023136"/>
    </source>
</evidence>
<evidence type="ECO:0000256" key="7">
    <source>
        <dbReference type="ARBA" id="ARBA00023015"/>
    </source>
</evidence>
<dbReference type="CDD" id="cd12148">
    <property type="entry name" value="fungal_TF_MHR"/>
    <property type="match status" value="1"/>
</dbReference>
<evidence type="ECO:0000256" key="12">
    <source>
        <dbReference type="SAM" id="MobiDB-lite"/>
    </source>
</evidence>
<dbReference type="SMART" id="SM01021">
    <property type="entry name" value="Bac_rhodopsin"/>
    <property type="match status" value="1"/>
</dbReference>
<organism evidence="15 16">
    <name type="scientific">Penicillium antarcticum</name>
    <dbReference type="NCBI Taxonomy" id="416450"/>
    <lineage>
        <taxon>Eukaryota</taxon>
        <taxon>Fungi</taxon>
        <taxon>Dikarya</taxon>
        <taxon>Ascomycota</taxon>
        <taxon>Pezizomycotina</taxon>
        <taxon>Eurotiomycetes</taxon>
        <taxon>Eurotiomycetidae</taxon>
        <taxon>Eurotiales</taxon>
        <taxon>Aspergillaceae</taxon>
        <taxon>Penicillium</taxon>
    </lineage>
</organism>
<evidence type="ECO:0000256" key="11">
    <source>
        <dbReference type="ARBA" id="ARBA00023242"/>
    </source>
</evidence>
<feature type="transmembrane region" description="Helical" evidence="13">
    <location>
        <begin position="541"/>
        <end position="559"/>
    </location>
</feature>
<keyword evidence="8" id="KW-0238">DNA-binding</keyword>
<accession>A0A1V6PSF1</accession>
<keyword evidence="5" id="KW-0479">Metal-binding</keyword>